<comment type="function">
    <text evidence="16">Second step of mRNA capping. Transfer of the GMP moiety of GTP to the 5'-end of RNA via an enzyme-GMP covalent reaction intermediate.</text>
</comment>
<dbReference type="InterPro" id="IPR051029">
    <property type="entry name" value="mRNA_Capping_Enz/RNA_Phosphat"/>
</dbReference>
<keyword evidence="5 16" id="KW-0507">mRNA processing</keyword>
<dbReference type="GO" id="GO:0006370">
    <property type="term" value="P:7-methylguanosine mRNA capping"/>
    <property type="evidence" value="ECO:0007669"/>
    <property type="project" value="UniProtKB-KW"/>
</dbReference>
<keyword evidence="8 16" id="KW-0547">Nucleotide-binding</keyword>
<dbReference type="VEuPathDB" id="FungiDB:F4678DRAFT_416546"/>
<organism evidence="20 21">
    <name type="scientific">Xylaria arbuscula</name>
    <dbReference type="NCBI Taxonomy" id="114810"/>
    <lineage>
        <taxon>Eukaryota</taxon>
        <taxon>Fungi</taxon>
        <taxon>Dikarya</taxon>
        <taxon>Ascomycota</taxon>
        <taxon>Pezizomycotina</taxon>
        <taxon>Sordariomycetes</taxon>
        <taxon>Xylariomycetidae</taxon>
        <taxon>Xylariales</taxon>
        <taxon>Xylariaceae</taxon>
        <taxon>Xylaria</taxon>
    </lineage>
</organism>
<evidence type="ECO:0000256" key="9">
    <source>
        <dbReference type="ARBA" id="ARBA00023042"/>
    </source>
</evidence>
<evidence type="ECO:0000313" key="21">
    <source>
        <dbReference type="Proteomes" id="UP001148614"/>
    </source>
</evidence>
<accession>A0A9W8NHJ8</accession>
<evidence type="ECO:0000256" key="17">
    <source>
        <dbReference type="PIRSR" id="PIRSR036959-1"/>
    </source>
</evidence>
<comment type="subcellular location">
    <subcellularLocation>
        <location evidence="1 16">Nucleus</location>
    </subcellularLocation>
</comment>
<dbReference type="Gene3D" id="2.40.50.140">
    <property type="entry name" value="Nucleic acid-binding proteins"/>
    <property type="match status" value="1"/>
</dbReference>
<evidence type="ECO:0000259" key="18">
    <source>
        <dbReference type="Pfam" id="PF01331"/>
    </source>
</evidence>
<dbReference type="CDD" id="cd07895">
    <property type="entry name" value="Adenylation_mRNA_capping"/>
    <property type="match status" value="1"/>
</dbReference>
<comment type="similarity">
    <text evidence="2 16">Belongs to the eukaryotic GTase family.</text>
</comment>
<dbReference type="SUPFAM" id="SSF50249">
    <property type="entry name" value="Nucleic acid-binding proteins"/>
    <property type="match status" value="1"/>
</dbReference>
<protein>
    <recommendedName>
        <fullName evidence="4 16">mRNA-capping enzyme subunit alpha</fullName>
        <ecNumber evidence="3 16">2.7.7.50</ecNumber>
    </recommendedName>
    <alternativeName>
        <fullName evidence="12 16">GTP--RNA guanylyltransferase</fullName>
    </alternativeName>
    <alternativeName>
        <fullName evidence="13 16">mRNA guanylyltransferase</fullName>
    </alternativeName>
</protein>
<dbReference type="InterPro" id="IPR001339">
    <property type="entry name" value="mRNA_cap_enzyme_adenylation"/>
</dbReference>
<keyword evidence="11 16" id="KW-0539">Nucleus</keyword>
<dbReference type="InterPro" id="IPR017075">
    <property type="entry name" value="mRNA_cap_enzyme_alpha"/>
</dbReference>
<dbReference type="EC" id="2.7.7.50" evidence="3 16"/>
<dbReference type="FunFam" id="3.30.470.30:FF:000011">
    <property type="entry name" value="mRNA-capping enzyme subunit alpha"/>
    <property type="match status" value="1"/>
</dbReference>
<comment type="catalytic activity">
    <reaction evidence="14">
        <text>a 5'-end diphospho-ribonucleoside in mRNA + GTP + H(+) = a 5'-end (5'-triphosphoguanosine)-ribonucleoside in mRNA + diphosphate</text>
        <dbReference type="Rhea" id="RHEA:67012"/>
        <dbReference type="Rhea" id="RHEA-COMP:17165"/>
        <dbReference type="Rhea" id="RHEA-COMP:17166"/>
        <dbReference type="ChEBI" id="CHEBI:15378"/>
        <dbReference type="ChEBI" id="CHEBI:33019"/>
        <dbReference type="ChEBI" id="CHEBI:37565"/>
        <dbReference type="ChEBI" id="CHEBI:167616"/>
        <dbReference type="ChEBI" id="CHEBI:167617"/>
        <dbReference type="EC" id="2.7.7.50"/>
    </reaction>
    <physiologicalReaction direction="left-to-right" evidence="14">
        <dbReference type="Rhea" id="RHEA:67013"/>
    </physiologicalReaction>
</comment>
<feature type="domain" description="mRNA capping enzyme C-terminal" evidence="19">
    <location>
        <begin position="248"/>
        <end position="372"/>
    </location>
</feature>
<dbReference type="Pfam" id="PF01331">
    <property type="entry name" value="mRNA_cap_enzyme"/>
    <property type="match status" value="1"/>
</dbReference>
<dbReference type="SUPFAM" id="SSF56091">
    <property type="entry name" value="DNA ligase/mRNA capping enzyme, catalytic domain"/>
    <property type="match status" value="1"/>
</dbReference>
<keyword evidence="10 16" id="KW-0342">GTP-binding</keyword>
<evidence type="ECO:0000256" key="11">
    <source>
        <dbReference type="ARBA" id="ARBA00023242"/>
    </source>
</evidence>
<dbReference type="PANTHER" id="PTHR10367:SF17">
    <property type="entry name" value="MRNA-CAPPING ENZYME"/>
    <property type="match status" value="1"/>
</dbReference>
<keyword evidence="6 16" id="KW-0808">Transferase</keyword>
<dbReference type="InterPro" id="IPR012340">
    <property type="entry name" value="NA-bd_OB-fold"/>
</dbReference>
<dbReference type="Proteomes" id="UP001148614">
    <property type="component" value="Unassembled WGS sequence"/>
</dbReference>
<keyword evidence="9 16" id="KW-0506">mRNA capping</keyword>
<dbReference type="GO" id="GO:0031533">
    <property type="term" value="C:mRNA capping enzyme complex"/>
    <property type="evidence" value="ECO:0007669"/>
    <property type="project" value="InterPro"/>
</dbReference>
<dbReference type="GO" id="GO:0004484">
    <property type="term" value="F:mRNA guanylyltransferase activity"/>
    <property type="evidence" value="ECO:0007669"/>
    <property type="project" value="UniProtKB-EC"/>
</dbReference>
<dbReference type="EMBL" id="JANPWZ010000402">
    <property type="protein sequence ID" value="KAJ3577261.1"/>
    <property type="molecule type" value="Genomic_DNA"/>
</dbReference>
<keyword evidence="21" id="KW-1185">Reference proteome</keyword>
<evidence type="ECO:0000256" key="16">
    <source>
        <dbReference type="PIRNR" id="PIRNR036959"/>
    </source>
</evidence>
<sequence>MDQRDPGALVQIQSIDEPGLRAEGELLVTLCREVAKLLGRSALGFPGAQPVSFARRHLEELHREDYYVCEKSDGMRYLLYMTEDEQGQEVHYFIDRKNDYWFIDRGNLHFPLPTDRMKFHTATVLDGELVMDTLDDGRKEPRYLVFDCLVMDGMVLMNRELGKRLGYFQEQVLKPYKRLLEEFPGERQYQPFFVDPKSMQFAYGIEMMFKDVIKNLKHGNDGLIFTCLKSEYKPGTDPHILKWKDAEENTVDFVWKFTFPTVEPDEFDRAEGITKPFTDWEAVPAVQLFAHHGGGWPGGYQYYADLHLEESEWEILKGLGDPLDERIVEAYMDSQKRWRFSRFRDDKHEGNHITVVNNVIESIRDGVTEQDLHTAARSIRDNWKARDQQRKARTANLRQMVSSKEFRKLGGLAIRDQQKERTASGKLAHDVFVLQPFSVANMSIDFEVFKDKHAGVKYLLTIAHNQIPHYAF</sequence>
<keyword evidence="7 16" id="KW-0548">Nucleotidyltransferase</keyword>
<evidence type="ECO:0000256" key="15">
    <source>
        <dbReference type="ARBA" id="ARBA00047082"/>
    </source>
</evidence>
<comment type="caution">
    <text evidence="20">The sequence shown here is derived from an EMBL/GenBank/DDBJ whole genome shotgun (WGS) entry which is preliminary data.</text>
</comment>
<evidence type="ECO:0000256" key="1">
    <source>
        <dbReference type="ARBA" id="ARBA00004123"/>
    </source>
</evidence>
<dbReference type="PIRSF" id="PIRSF036959">
    <property type="entry name" value="mRNA_cap_alpha"/>
    <property type="match status" value="1"/>
</dbReference>
<comment type="subunit">
    <text evidence="15">Heterodimer. The mRNA-capping enzyme is composed of two separate chains alpha and beta, respectively a mRNA guanylyltransferase and an mRNA 5'-triphosphate monophosphatase.</text>
</comment>
<feature type="domain" description="mRNA capping enzyme adenylation" evidence="18">
    <location>
        <begin position="49"/>
        <end position="244"/>
    </location>
</feature>
<dbReference type="Gene3D" id="3.30.470.30">
    <property type="entry name" value="DNA ligase/mRNA capping enzyme"/>
    <property type="match status" value="1"/>
</dbReference>
<dbReference type="AlphaFoldDB" id="A0A9W8NHJ8"/>
<evidence type="ECO:0000256" key="14">
    <source>
        <dbReference type="ARBA" id="ARBA00044624"/>
    </source>
</evidence>
<evidence type="ECO:0000256" key="7">
    <source>
        <dbReference type="ARBA" id="ARBA00022695"/>
    </source>
</evidence>
<feature type="active site" description="N6-GMP-lysine intermediate" evidence="17">
    <location>
        <position position="71"/>
    </location>
</feature>
<proteinExistence type="inferred from homology"/>
<dbReference type="GO" id="GO:0005525">
    <property type="term" value="F:GTP binding"/>
    <property type="evidence" value="ECO:0007669"/>
    <property type="project" value="UniProtKB-KW"/>
</dbReference>
<evidence type="ECO:0000256" key="2">
    <source>
        <dbReference type="ARBA" id="ARBA00010237"/>
    </source>
</evidence>
<dbReference type="GO" id="GO:0005524">
    <property type="term" value="F:ATP binding"/>
    <property type="evidence" value="ECO:0007669"/>
    <property type="project" value="InterPro"/>
</dbReference>
<evidence type="ECO:0000313" key="20">
    <source>
        <dbReference type="EMBL" id="KAJ3577261.1"/>
    </source>
</evidence>
<evidence type="ECO:0000256" key="8">
    <source>
        <dbReference type="ARBA" id="ARBA00022741"/>
    </source>
</evidence>
<evidence type="ECO:0000256" key="3">
    <source>
        <dbReference type="ARBA" id="ARBA00012475"/>
    </source>
</evidence>
<dbReference type="Pfam" id="PF03919">
    <property type="entry name" value="mRNA_cap_C"/>
    <property type="match status" value="1"/>
</dbReference>
<evidence type="ECO:0000256" key="13">
    <source>
        <dbReference type="ARBA" id="ARBA00030702"/>
    </source>
</evidence>
<gene>
    <name evidence="20" type="ORF">NPX13_g3306</name>
</gene>
<dbReference type="PANTHER" id="PTHR10367">
    <property type="entry name" value="MRNA-CAPPING ENZYME"/>
    <property type="match status" value="1"/>
</dbReference>
<evidence type="ECO:0000259" key="19">
    <source>
        <dbReference type="Pfam" id="PF03919"/>
    </source>
</evidence>
<dbReference type="InterPro" id="IPR013846">
    <property type="entry name" value="mRNA_cap_enzyme_C"/>
</dbReference>
<evidence type="ECO:0000256" key="6">
    <source>
        <dbReference type="ARBA" id="ARBA00022679"/>
    </source>
</evidence>
<name>A0A9W8NHJ8_9PEZI</name>
<evidence type="ECO:0000256" key="5">
    <source>
        <dbReference type="ARBA" id="ARBA00022664"/>
    </source>
</evidence>
<evidence type="ECO:0000256" key="10">
    <source>
        <dbReference type="ARBA" id="ARBA00023134"/>
    </source>
</evidence>
<evidence type="ECO:0000256" key="4">
    <source>
        <dbReference type="ARBA" id="ARBA00019171"/>
    </source>
</evidence>
<evidence type="ECO:0000256" key="12">
    <source>
        <dbReference type="ARBA" id="ARBA00029909"/>
    </source>
</evidence>
<reference evidence="20" key="1">
    <citation type="submission" date="2022-07" db="EMBL/GenBank/DDBJ databases">
        <title>Genome Sequence of Xylaria arbuscula.</title>
        <authorList>
            <person name="Buettner E."/>
        </authorList>
    </citation>
    <scope>NUCLEOTIDE SEQUENCE</scope>
    <source>
        <strain evidence="20">VT107</strain>
    </source>
</reference>